<proteinExistence type="predicted"/>
<dbReference type="STRING" id="1071382.H2AT98"/>
<dbReference type="InterPro" id="IPR020266">
    <property type="entry name" value="Tom6"/>
</dbReference>
<name>H2AT98_KAZAF</name>
<reference evidence="3 4" key="1">
    <citation type="journal article" date="2011" name="Proc. Natl. Acad. Sci. U.S.A.">
        <title>Evolutionary erosion of yeast sex chromosomes by mating-type switching accidents.</title>
        <authorList>
            <person name="Gordon J.L."/>
            <person name="Armisen D."/>
            <person name="Proux-Wera E."/>
            <person name="Oheigeartaigh S.S."/>
            <person name="Byrne K.P."/>
            <person name="Wolfe K.H."/>
        </authorList>
    </citation>
    <scope>NUCLEOTIDE SEQUENCE [LARGE SCALE GENOMIC DNA]</scope>
    <source>
        <strain evidence="4">ATCC 22294 / BCRC 22015 / CBS 2517 / CECT 1963 / NBRC 1671 / NRRL Y-8276</strain>
    </source>
</reference>
<evidence type="ECO:0000313" key="4">
    <source>
        <dbReference type="Proteomes" id="UP000005220"/>
    </source>
</evidence>
<dbReference type="Pfam" id="PF17112">
    <property type="entry name" value="Tom6"/>
    <property type="match status" value="1"/>
</dbReference>
<organism evidence="3 4">
    <name type="scientific">Kazachstania africana (strain ATCC 22294 / BCRC 22015 / CBS 2517 / CECT 1963 / NBRC 1671 / NRRL Y-8276)</name>
    <name type="common">Yeast</name>
    <name type="synonym">Kluyveromyces africanus</name>
    <dbReference type="NCBI Taxonomy" id="1071382"/>
    <lineage>
        <taxon>Eukaryota</taxon>
        <taxon>Fungi</taxon>
        <taxon>Dikarya</taxon>
        <taxon>Ascomycota</taxon>
        <taxon>Saccharomycotina</taxon>
        <taxon>Saccharomycetes</taxon>
        <taxon>Saccharomycetales</taxon>
        <taxon>Saccharomycetaceae</taxon>
        <taxon>Kazachstania</taxon>
    </lineage>
</organism>
<dbReference type="GO" id="GO:0005742">
    <property type="term" value="C:mitochondrial outer membrane translocase complex"/>
    <property type="evidence" value="ECO:0007669"/>
    <property type="project" value="EnsemblFungi"/>
</dbReference>
<dbReference type="GO" id="GO:0030150">
    <property type="term" value="P:protein import into mitochondrial matrix"/>
    <property type="evidence" value="ECO:0007669"/>
    <property type="project" value="EnsemblFungi"/>
</dbReference>
<gene>
    <name evidence="3" type="primary">KAFR0C06070</name>
    <name evidence="3" type="ORF">KAFR_0C06070</name>
</gene>
<dbReference type="OrthoDB" id="3991365at2759"/>
<dbReference type="RefSeq" id="XP_003956733.1">
    <property type="nucleotide sequence ID" value="XM_003956684.1"/>
</dbReference>
<evidence type="ECO:0008006" key="5">
    <source>
        <dbReference type="Google" id="ProtNLM"/>
    </source>
</evidence>
<keyword evidence="2" id="KW-1133">Transmembrane helix</keyword>
<protein>
    <recommendedName>
        <fullName evidence="5">Tom6p</fullName>
    </recommendedName>
</protein>
<evidence type="ECO:0000313" key="3">
    <source>
        <dbReference type="EMBL" id="CCF57598.1"/>
    </source>
</evidence>
<accession>H2AT98</accession>
<dbReference type="AlphaFoldDB" id="H2AT98"/>
<feature type="region of interest" description="Disordered" evidence="1">
    <location>
        <begin position="1"/>
        <end position="26"/>
    </location>
</feature>
<evidence type="ECO:0000256" key="2">
    <source>
        <dbReference type="SAM" id="Phobius"/>
    </source>
</evidence>
<dbReference type="GeneID" id="13885516"/>
<dbReference type="KEGG" id="kaf:KAFR_0C06070"/>
<dbReference type="Proteomes" id="UP000005220">
    <property type="component" value="Chromosome 3"/>
</dbReference>
<sequence>MFSIPANNANMGGIPTSAPSHNAKSKFQRFRETPAYTMVLNGAFFIAGVAFIQSPLMDMLAPQL</sequence>
<keyword evidence="2" id="KW-0472">Membrane</keyword>
<evidence type="ECO:0000256" key="1">
    <source>
        <dbReference type="SAM" id="MobiDB-lite"/>
    </source>
</evidence>
<keyword evidence="4" id="KW-1185">Reference proteome</keyword>
<keyword evidence="2" id="KW-0812">Transmembrane</keyword>
<dbReference type="EMBL" id="HE650823">
    <property type="protein sequence ID" value="CCF57598.1"/>
    <property type="molecule type" value="Genomic_DNA"/>
</dbReference>
<dbReference type="HOGENOM" id="CLU_207409_0_0_1"/>
<feature type="transmembrane region" description="Helical" evidence="2">
    <location>
        <begin position="35"/>
        <end position="56"/>
    </location>
</feature>
<dbReference type="InParanoid" id="H2AT98"/>
<dbReference type="FunCoup" id="H2AT98">
    <property type="interactions" value="59"/>
</dbReference>
<dbReference type="GO" id="GO:0045040">
    <property type="term" value="P:protein insertion into mitochondrial outer membrane"/>
    <property type="evidence" value="ECO:0007669"/>
    <property type="project" value="EnsemblFungi"/>
</dbReference>
<feature type="compositionally biased region" description="Polar residues" evidence="1">
    <location>
        <begin position="1"/>
        <end position="10"/>
    </location>
</feature>
<dbReference type="GO" id="GO:0008320">
    <property type="term" value="F:protein transmembrane transporter activity"/>
    <property type="evidence" value="ECO:0007669"/>
    <property type="project" value="EnsemblFungi"/>
</dbReference>
<dbReference type="GO" id="GO:0070096">
    <property type="term" value="P:mitochondrial outer membrane translocase complex assembly"/>
    <property type="evidence" value="ECO:0007669"/>
    <property type="project" value="EnsemblFungi"/>
</dbReference>